<protein>
    <submittedName>
        <fullName evidence="1">Uncharacterized protein</fullName>
    </submittedName>
</protein>
<dbReference type="EMBL" id="DF973956">
    <property type="protein sequence ID" value="GAU43089.1"/>
    <property type="molecule type" value="Genomic_DNA"/>
</dbReference>
<reference evidence="2" key="1">
    <citation type="journal article" date="2017" name="Front. Plant Sci.">
        <title>Climate Clever Clovers: New Paradigm to Reduce the Environmental Footprint of Ruminants by Breeding Low Methanogenic Forages Utilizing Haplotype Variation.</title>
        <authorList>
            <person name="Kaur P."/>
            <person name="Appels R."/>
            <person name="Bayer P.E."/>
            <person name="Keeble-Gagnere G."/>
            <person name="Wang J."/>
            <person name="Hirakawa H."/>
            <person name="Shirasawa K."/>
            <person name="Vercoe P."/>
            <person name="Stefanova K."/>
            <person name="Durmic Z."/>
            <person name="Nichols P."/>
            <person name="Revell C."/>
            <person name="Isobe S.N."/>
            <person name="Edwards D."/>
            <person name="Erskine W."/>
        </authorList>
    </citation>
    <scope>NUCLEOTIDE SEQUENCE [LARGE SCALE GENOMIC DNA]</scope>
    <source>
        <strain evidence="2">cv. Daliak</strain>
    </source>
</reference>
<dbReference type="AlphaFoldDB" id="A0A2Z6PDZ8"/>
<organism evidence="1 2">
    <name type="scientific">Trifolium subterraneum</name>
    <name type="common">Subterranean clover</name>
    <dbReference type="NCBI Taxonomy" id="3900"/>
    <lineage>
        <taxon>Eukaryota</taxon>
        <taxon>Viridiplantae</taxon>
        <taxon>Streptophyta</taxon>
        <taxon>Embryophyta</taxon>
        <taxon>Tracheophyta</taxon>
        <taxon>Spermatophyta</taxon>
        <taxon>Magnoliopsida</taxon>
        <taxon>eudicotyledons</taxon>
        <taxon>Gunneridae</taxon>
        <taxon>Pentapetalae</taxon>
        <taxon>rosids</taxon>
        <taxon>fabids</taxon>
        <taxon>Fabales</taxon>
        <taxon>Fabaceae</taxon>
        <taxon>Papilionoideae</taxon>
        <taxon>50 kb inversion clade</taxon>
        <taxon>NPAAA clade</taxon>
        <taxon>Hologalegina</taxon>
        <taxon>IRL clade</taxon>
        <taxon>Trifolieae</taxon>
        <taxon>Trifolium</taxon>
    </lineage>
</organism>
<proteinExistence type="predicted"/>
<sequence length="61" mass="6831">MQSIQTNTKELTPKCGLNDLAPKLCDILTIPNGMHYKVWDAVSSRTEIVSSQVACLYFFIP</sequence>
<accession>A0A2Z6PDZ8</accession>
<evidence type="ECO:0000313" key="2">
    <source>
        <dbReference type="Proteomes" id="UP000242715"/>
    </source>
</evidence>
<dbReference type="Proteomes" id="UP000242715">
    <property type="component" value="Unassembled WGS sequence"/>
</dbReference>
<keyword evidence="2" id="KW-1185">Reference proteome</keyword>
<gene>
    <name evidence="1" type="ORF">TSUD_194430</name>
</gene>
<name>A0A2Z6PDZ8_TRISU</name>
<evidence type="ECO:0000313" key="1">
    <source>
        <dbReference type="EMBL" id="GAU43089.1"/>
    </source>
</evidence>